<gene>
    <name evidence="2" type="primary">P0689H05.29</name>
</gene>
<evidence type="ECO:0000256" key="1">
    <source>
        <dbReference type="SAM" id="MobiDB-lite"/>
    </source>
</evidence>
<reference evidence="3" key="1">
    <citation type="journal article" date="2005" name="Nature">
        <title>The map-based sequence of the rice genome.</title>
        <authorList>
            <consortium name="International rice genome sequencing project (IRGSP)"/>
            <person name="Matsumoto T."/>
            <person name="Wu J."/>
            <person name="Kanamori H."/>
            <person name="Katayose Y."/>
            <person name="Fujisawa M."/>
            <person name="Namiki N."/>
            <person name="Mizuno H."/>
            <person name="Yamamoto K."/>
            <person name="Antonio B.A."/>
            <person name="Baba T."/>
            <person name="Sakata K."/>
            <person name="Nagamura Y."/>
            <person name="Aoki H."/>
            <person name="Arikawa K."/>
            <person name="Arita K."/>
            <person name="Bito T."/>
            <person name="Chiden Y."/>
            <person name="Fujitsuka N."/>
            <person name="Fukunaka R."/>
            <person name="Hamada M."/>
            <person name="Harada C."/>
            <person name="Hayashi A."/>
            <person name="Hijishita S."/>
            <person name="Honda M."/>
            <person name="Hosokawa S."/>
            <person name="Ichikawa Y."/>
            <person name="Idonuma A."/>
            <person name="Iijima M."/>
            <person name="Ikeda M."/>
            <person name="Ikeno M."/>
            <person name="Ito K."/>
            <person name="Ito S."/>
            <person name="Ito T."/>
            <person name="Ito Y."/>
            <person name="Ito Y."/>
            <person name="Iwabuchi A."/>
            <person name="Kamiya K."/>
            <person name="Karasawa W."/>
            <person name="Kurita K."/>
            <person name="Katagiri S."/>
            <person name="Kikuta A."/>
            <person name="Kobayashi H."/>
            <person name="Kobayashi N."/>
            <person name="Machita K."/>
            <person name="Maehara T."/>
            <person name="Masukawa M."/>
            <person name="Mizubayashi T."/>
            <person name="Mukai Y."/>
            <person name="Nagasaki H."/>
            <person name="Nagata Y."/>
            <person name="Naito S."/>
            <person name="Nakashima M."/>
            <person name="Nakama Y."/>
            <person name="Nakamichi Y."/>
            <person name="Nakamura M."/>
            <person name="Meguro A."/>
            <person name="Negishi M."/>
            <person name="Ohta I."/>
            <person name="Ohta T."/>
            <person name="Okamoto M."/>
            <person name="Ono N."/>
            <person name="Saji S."/>
            <person name="Sakaguchi M."/>
            <person name="Sakai K."/>
            <person name="Shibata M."/>
            <person name="Shimokawa T."/>
            <person name="Song J."/>
            <person name="Takazaki Y."/>
            <person name="Terasawa K."/>
            <person name="Tsugane M."/>
            <person name="Tsuji K."/>
            <person name="Ueda S."/>
            <person name="Waki K."/>
            <person name="Yamagata H."/>
            <person name="Yamamoto M."/>
            <person name="Yamamoto S."/>
            <person name="Yamane H."/>
            <person name="Yoshiki S."/>
            <person name="Yoshihara R."/>
            <person name="Yukawa K."/>
            <person name="Zhong H."/>
            <person name="Yano M."/>
            <person name="Yuan Q."/>
            <person name="Ouyang S."/>
            <person name="Liu J."/>
            <person name="Jones K.M."/>
            <person name="Gansberger K."/>
            <person name="Moffat K."/>
            <person name="Hill J."/>
            <person name="Bera J."/>
            <person name="Fadrosh D."/>
            <person name="Jin S."/>
            <person name="Johri S."/>
            <person name="Kim M."/>
            <person name="Overton L."/>
            <person name="Reardon M."/>
            <person name="Tsitrin T."/>
            <person name="Vuong H."/>
            <person name="Weaver B."/>
            <person name="Ciecko A."/>
            <person name="Tallon L."/>
            <person name="Jackson J."/>
            <person name="Pai G."/>
            <person name="Aken S.V."/>
            <person name="Utterback T."/>
            <person name="Reidmuller S."/>
            <person name="Feldblyum T."/>
            <person name="Hsiao J."/>
            <person name="Zismann V."/>
            <person name="Iobst S."/>
            <person name="de Vazeille A.R."/>
            <person name="Buell C.R."/>
            <person name="Ying K."/>
            <person name="Li Y."/>
            <person name="Lu T."/>
            <person name="Huang Y."/>
            <person name="Zhao Q."/>
            <person name="Feng Q."/>
            <person name="Zhang L."/>
            <person name="Zhu J."/>
            <person name="Weng Q."/>
            <person name="Mu J."/>
            <person name="Lu Y."/>
            <person name="Fan D."/>
            <person name="Liu Y."/>
            <person name="Guan J."/>
            <person name="Zhang Y."/>
            <person name="Yu S."/>
            <person name="Liu X."/>
            <person name="Zhang Y."/>
            <person name="Hong G."/>
            <person name="Han B."/>
            <person name="Choisne N."/>
            <person name="Demange N."/>
            <person name="Orjeda G."/>
            <person name="Samain S."/>
            <person name="Cattolico L."/>
            <person name="Pelletier E."/>
            <person name="Couloux A."/>
            <person name="Segurens B."/>
            <person name="Wincker P."/>
            <person name="D'Hont A."/>
            <person name="Scarpelli C."/>
            <person name="Weissenbach J."/>
            <person name="Salanoubat M."/>
            <person name="Quetier F."/>
            <person name="Yu Y."/>
            <person name="Kim H.R."/>
            <person name="Rambo T."/>
            <person name="Currie J."/>
            <person name="Collura K."/>
            <person name="Luo M."/>
            <person name="Yang T."/>
            <person name="Ammiraju J.S.S."/>
            <person name="Engler F."/>
            <person name="Soderlund C."/>
            <person name="Wing R.A."/>
            <person name="Palmer L.E."/>
            <person name="de la Bastide M."/>
            <person name="Spiegel L."/>
            <person name="Nascimento L."/>
            <person name="Zutavern T."/>
            <person name="O'Shaughnessy A."/>
            <person name="Dike S."/>
            <person name="Dedhia N."/>
            <person name="Preston R."/>
            <person name="Balija V."/>
            <person name="McCombie W.R."/>
            <person name="Chow T."/>
            <person name="Chen H."/>
            <person name="Chung M."/>
            <person name="Chen C."/>
            <person name="Shaw J."/>
            <person name="Wu H."/>
            <person name="Hsiao K."/>
            <person name="Chao Y."/>
            <person name="Chu M."/>
            <person name="Cheng C."/>
            <person name="Hour A."/>
            <person name="Lee P."/>
            <person name="Lin S."/>
            <person name="Lin Y."/>
            <person name="Liou J."/>
            <person name="Liu S."/>
            <person name="Hsing Y."/>
            <person name="Raghuvanshi S."/>
            <person name="Mohanty A."/>
            <person name="Bharti A.K."/>
            <person name="Gaur A."/>
            <person name="Gupta V."/>
            <person name="Kumar D."/>
            <person name="Ravi V."/>
            <person name="Vij S."/>
            <person name="Kapur A."/>
            <person name="Khurana P."/>
            <person name="Khurana P."/>
            <person name="Khurana J.P."/>
            <person name="Tyagi A.K."/>
            <person name="Gaikwad K."/>
            <person name="Singh A."/>
            <person name="Dalal V."/>
            <person name="Srivastava S."/>
            <person name="Dixit A."/>
            <person name="Pal A.K."/>
            <person name="Ghazi I.A."/>
            <person name="Yadav M."/>
            <person name="Pandit A."/>
            <person name="Bhargava A."/>
            <person name="Sureshbabu K."/>
            <person name="Batra K."/>
            <person name="Sharma T.R."/>
            <person name="Mohapatra T."/>
            <person name="Singh N.K."/>
            <person name="Messing J."/>
            <person name="Nelson A.B."/>
            <person name="Fuks G."/>
            <person name="Kavchok S."/>
            <person name="Keizer G."/>
            <person name="Linton E."/>
            <person name="Llaca V."/>
            <person name="Song R."/>
            <person name="Tanyolac B."/>
            <person name="Young S."/>
            <person name="Ho-Il K."/>
            <person name="Hahn J.H."/>
            <person name="Sangsakoo G."/>
            <person name="Vanavichit A."/>
            <person name="de Mattos Luiz.A.T."/>
            <person name="Zimmer P.D."/>
            <person name="Malone G."/>
            <person name="Dellagostin O."/>
            <person name="de Oliveira A.C."/>
            <person name="Bevan M."/>
            <person name="Bancroft I."/>
            <person name="Minx P."/>
            <person name="Cordum H."/>
            <person name="Wilson R."/>
            <person name="Cheng Z."/>
            <person name="Jin W."/>
            <person name="Jiang J."/>
            <person name="Leong S.A."/>
            <person name="Iwama H."/>
            <person name="Gojobori T."/>
            <person name="Itoh T."/>
            <person name="Niimura Y."/>
            <person name="Fujii Y."/>
            <person name="Habara T."/>
            <person name="Sakai H."/>
            <person name="Sato Y."/>
            <person name="Wilson G."/>
            <person name="Kumar K."/>
            <person name="McCouch S."/>
            <person name="Juretic N."/>
            <person name="Hoen D."/>
            <person name="Wright S."/>
            <person name="Bruskiewich R."/>
            <person name="Bureau T."/>
            <person name="Miyao A."/>
            <person name="Hirochika H."/>
            <person name="Nishikawa T."/>
            <person name="Kadowaki K."/>
            <person name="Sugiura M."/>
            <person name="Burr B."/>
            <person name="Sasaki T."/>
        </authorList>
    </citation>
    <scope>NUCLEOTIDE SEQUENCE [LARGE SCALE GENOMIC DNA]</scope>
    <source>
        <strain evidence="3">cv. Nipponbare</strain>
    </source>
</reference>
<proteinExistence type="predicted"/>
<dbReference type="EMBL" id="AP005114">
    <property type="protein sequence ID" value="BAD17272.1"/>
    <property type="molecule type" value="Genomic_DNA"/>
</dbReference>
<feature type="region of interest" description="Disordered" evidence="1">
    <location>
        <begin position="35"/>
        <end position="74"/>
    </location>
</feature>
<sequence>MAWHKHITARLGSCLGRPDPTAGSCLGRCLGTRMGSGGGGQQASAWWPADGEQRPVGGGGRGGETGFHADSAAT</sequence>
<evidence type="ECO:0000313" key="2">
    <source>
        <dbReference type="EMBL" id="BAD17272.1"/>
    </source>
</evidence>
<dbReference type="Proteomes" id="UP000000763">
    <property type="component" value="Chromosome 2"/>
</dbReference>
<feature type="compositionally biased region" description="Gly residues" evidence="1">
    <location>
        <begin position="56"/>
        <end position="65"/>
    </location>
</feature>
<reference evidence="3" key="2">
    <citation type="journal article" date="2008" name="Nucleic Acids Res.">
        <title>The rice annotation project database (RAP-DB): 2008 update.</title>
        <authorList>
            <consortium name="The rice annotation project (RAP)"/>
        </authorList>
    </citation>
    <scope>GENOME REANNOTATION</scope>
    <source>
        <strain evidence="3">cv. Nipponbare</strain>
    </source>
</reference>
<name>Q6Z5J4_ORYSJ</name>
<protein>
    <submittedName>
        <fullName evidence="2">Uncharacterized protein</fullName>
    </submittedName>
</protein>
<evidence type="ECO:0000313" key="3">
    <source>
        <dbReference type="Proteomes" id="UP000000763"/>
    </source>
</evidence>
<accession>Q6Z5J4</accession>
<dbReference type="AlphaFoldDB" id="Q6Z5J4"/>
<organism evidence="2 3">
    <name type="scientific">Oryza sativa subsp. japonica</name>
    <name type="common">Rice</name>
    <dbReference type="NCBI Taxonomy" id="39947"/>
    <lineage>
        <taxon>Eukaryota</taxon>
        <taxon>Viridiplantae</taxon>
        <taxon>Streptophyta</taxon>
        <taxon>Embryophyta</taxon>
        <taxon>Tracheophyta</taxon>
        <taxon>Spermatophyta</taxon>
        <taxon>Magnoliopsida</taxon>
        <taxon>Liliopsida</taxon>
        <taxon>Poales</taxon>
        <taxon>Poaceae</taxon>
        <taxon>BOP clade</taxon>
        <taxon>Oryzoideae</taxon>
        <taxon>Oryzeae</taxon>
        <taxon>Oryzinae</taxon>
        <taxon>Oryza</taxon>
        <taxon>Oryza sativa</taxon>
    </lineage>
</organism>